<organism evidence="3 4">
    <name type="scientific">Flavobacterium psychrophilum</name>
    <dbReference type="NCBI Taxonomy" id="96345"/>
    <lineage>
        <taxon>Bacteria</taxon>
        <taxon>Pseudomonadati</taxon>
        <taxon>Bacteroidota</taxon>
        <taxon>Flavobacteriia</taxon>
        <taxon>Flavobacteriales</taxon>
        <taxon>Flavobacteriaceae</taxon>
        <taxon>Flavobacterium</taxon>
    </lineage>
</organism>
<dbReference type="InterPro" id="IPR027385">
    <property type="entry name" value="Beta-barrel_OMP"/>
</dbReference>
<dbReference type="AlphaFoldDB" id="A0A076NPR3"/>
<dbReference type="Proteomes" id="UP000596329">
    <property type="component" value="Chromosome"/>
</dbReference>
<feature type="domain" description="Outer membrane protein beta-barrel" evidence="2">
    <location>
        <begin position="30"/>
        <end position="188"/>
    </location>
</feature>
<dbReference type="Pfam" id="PF13505">
    <property type="entry name" value="OMP_b-brl"/>
    <property type="match status" value="1"/>
</dbReference>
<name>A0A076NPR3_FLAPS</name>
<dbReference type="GeneID" id="66553920"/>
<gene>
    <name evidence="3" type="ORF">H0H26_02675</name>
</gene>
<protein>
    <submittedName>
        <fullName evidence="3">Outer membrane beta-barrel protein</fullName>
    </submittedName>
</protein>
<sequence>MKQKLLLSIILILLSSNITLAQKTKEIIKPKGNLYLGVEIGTNTITSFSNNETNKSFQEGLLIEYYFAKQWSALARVKYFETGVSFVNNDNFGEFNGSVISIPIDIKWEFRIYKNLKSNLKIGGAYNFETKANYIFSTNLETNNSKSFVNFNTGIGLNYFLSKKTTIYIDFETYKFGGYKGNSQSFILSKNYYTENNLINIGIKYNLKK</sequence>
<evidence type="ECO:0000313" key="3">
    <source>
        <dbReference type="EMBL" id="QRE04523.1"/>
    </source>
</evidence>
<dbReference type="InterPro" id="IPR011250">
    <property type="entry name" value="OMP/PagP_B-barrel"/>
</dbReference>
<reference evidence="3 4" key="1">
    <citation type="submission" date="2020-07" db="EMBL/GenBank/DDBJ databases">
        <title>Genomic characterization of Flavobacterium psychrophilum strains.</title>
        <authorList>
            <person name="Castillo D."/>
            <person name="Jorgensen J."/>
            <person name="Middelboe M."/>
        </authorList>
    </citation>
    <scope>NUCLEOTIDE SEQUENCE [LARGE SCALE GENOMIC DNA]</scope>
    <source>
        <strain evidence="3 4">FPS-R7</strain>
    </source>
</reference>
<dbReference type="SUPFAM" id="SSF56925">
    <property type="entry name" value="OMPA-like"/>
    <property type="match status" value="1"/>
</dbReference>
<keyword evidence="1" id="KW-0732">Signal</keyword>
<dbReference type="KEGG" id="fpc:FPSM_00324"/>
<evidence type="ECO:0000256" key="1">
    <source>
        <dbReference type="ARBA" id="ARBA00022729"/>
    </source>
</evidence>
<dbReference type="Gene3D" id="2.40.160.20">
    <property type="match status" value="1"/>
</dbReference>
<dbReference type="RefSeq" id="WP_011962460.1">
    <property type="nucleotide sequence ID" value="NZ_CBCRUL010000017.1"/>
</dbReference>
<evidence type="ECO:0000259" key="2">
    <source>
        <dbReference type="Pfam" id="PF13505"/>
    </source>
</evidence>
<dbReference type="OMA" id="HETESNY"/>
<accession>A0A076NPR3</accession>
<evidence type="ECO:0000313" key="4">
    <source>
        <dbReference type="Proteomes" id="UP000596329"/>
    </source>
</evidence>
<dbReference type="EMBL" id="CP059075">
    <property type="protein sequence ID" value="QRE04523.1"/>
    <property type="molecule type" value="Genomic_DNA"/>
</dbReference>
<proteinExistence type="predicted"/>